<gene>
    <name evidence="3" type="ORF">H9659_01810</name>
</gene>
<evidence type="ECO:0000313" key="4">
    <source>
        <dbReference type="Proteomes" id="UP000659496"/>
    </source>
</evidence>
<name>A0ABR8PFZ1_9BACL</name>
<comment type="caution">
    <text evidence="3">The sequence shown here is derived from an EMBL/GenBank/DDBJ whole genome shotgun (WGS) entry which is preliminary data.</text>
</comment>
<dbReference type="InterPro" id="IPR011765">
    <property type="entry name" value="Pept_M16_N"/>
</dbReference>
<dbReference type="InterPro" id="IPR011249">
    <property type="entry name" value="Metalloenz_LuxS/M16"/>
</dbReference>
<sequence length="432" mass="49890">MNKIHFDQLQETLYHQKLDNGLDVYVLPKEGFSKTYVTFTTKYGSVDRSFIPRGGKELVTVPDGIAHFLEHKMFEKEDGDVFQQFSENAAAANAFTSFTRTSYLFSSTSELYENTKTLLDFVQQPYFTEKTVEKEKGIIAQEITMYDDQADWRQYFGTIENLFENHPVRIDIAGTVETIQDITAEHLYECYETFYHPSNMVFFAVGNVDPDKMLKFVEQDQQAKTFEAPEPVVRSFPDEPDHAAKKRSELYMDVAKPKLMVGTKCRHTDMSGKEMLVRELASDVTLDILFGRSSEFYTKAYNEGLIDETFSYEFNLENGFGFAAIGSDTEKPEELEKLIINVLEDAKNNWSITEDQLERIRKKRIGLFMRALNSPEYIANQFTHYNFNEMNLFDVVPVLEGLTTDQLKAAFEDLYYEDGQTIMTIHPSEQSK</sequence>
<feature type="domain" description="Peptidase M16 N-terminal" evidence="1">
    <location>
        <begin position="64"/>
        <end position="151"/>
    </location>
</feature>
<organism evidence="3 4">
    <name type="scientific">Sporosarcina gallistercoris</name>
    <dbReference type="NCBI Taxonomy" id="2762245"/>
    <lineage>
        <taxon>Bacteria</taxon>
        <taxon>Bacillati</taxon>
        <taxon>Bacillota</taxon>
        <taxon>Bacilli</taxon>
        <taxon>Bacillales</taxon>
        <taxon>Caryophanaceae</taxon>
        <taxon>Sporosarcina</taxon>
    </lineage>
</organism>
<dbReference type="PANTHER" id="PTHR11851">
    <property type="entry name" value="METALLOPROTEASE"/>
    <property type="match status" value="1"/>
</dbReference>
<dbReference type="Pfam" id="PF05193">
    <property type="entry name" value="Peptidase_M16_C"/>
    <property type="match status" value="1"/>
</dbReference>
<dbReference type="InterPro" id="IPR050361">
    <property type="entry name" value="MPP/UQCRC_Complex"/>
</dbReference>
<dbReference type="InterPro" id="IPR007863">
    <property type="entry name" value="Peptidase_M16_C"/>
</dbReference>
<evidence type="ECO:0000313" key="3">
    <source>
        <dbReference type="EMBL" id="MBD7907068.1"/>
    </source>
</evidence>
<reference evidence="3 4" key="1">
    <citation type="submission" date="2020-08" db="EMBL/GenBank/DDBJ databases">
        <title>A Genomic Blueprint of the Chicken Gut Microbiome.</title>
        <authorList>
            <person name="Gilroy R."/>
            <person name="Ravi A."/>
            <person name="Getino M."/>
            <person name="Pursley I."/>
            <person name="Horton D.L."/>
            <person name="Alikhan N.-F."/>
            <person name="Baker D."/>
            <person name="Gharbi K."/>
            <person name="Hall N."/>
            <person name="Watson M."/>
            <person name="Adriaenssens E.M."/>
            <person name="Foster-Nyarko E."/>
            <person name="Jarju S."/>
            <person name="Secka A."/>
            <person name="Antonio M."/>
            <person name="Oren A."/>
            <person name="Chaudhuri R."/>
            <person name="La Ragione R.M."/>
            <person name="Hildebrand F."/>
            <person name="Pallen M.J."/>
        </authorList>
    </citation>
    <scope>NUCLEOTIDE SEQUENCE [LARGE SCALE GENOMIC DNA]</scope>
    <source>
        <strain evidence="3 4">Sa3CUA8</strain>
    </source>
</reference>
<evidence type="ECO:0000259" key="1">
    <source>
        <dbReference type="Pfam" id="PF00675"/>
    </source>
</evidence>
<feature type="domain" description="Peptidase M16 C-terminal" evidence="2">
    <location>
        <begin position="181"/>
        <end position="362"/>
    </location>
</feature>
<dbReference type="PANTHER" id="PTHR11851:SF134">
    <property type="entry name" value="ZINC-DEPENDENT PROTEASE"/>
    <property type="match status" value="1"/>
</dbReference>
<accession>A0ABR8PFZ1</accession>
<dbReference type="Pfam" id="PF00675">
    <property type="entry name" value="Peptidase_M16"/>
    <property type="match status" value="1"/>
</dbReference>
<evidence type="ECO:0000259" key="2">
    <source>
        <dbReference type="Pfam" id="PF05193"/>
    </source>
</evidence>
<keyword evidence="4" id="KW-1185">Reference proteome</keyword>
<dbReference type="Proteomes" id="UP000659496">
    <property type="component" value="Unassembled WGS sequence"/>
</dbReference>
<dbReference type="RefSeq" id="WP_191688191.1">
    <property type="nucleotide sequence ID" value="NZ_JACSQY010000001.1"/>
</dbReference>
<proteinExistence type="predicted"/>
<dbReference type="SUPFAM" id="SSF63411">
    <property type="entry name" value="LuxS/MPP-like metallohydrolase"/>
    <property type="match status" value="2"/>
</dbReference>
<dbReference type="Gene3D" id="3.30.830.10">
    <property type="entry name" value="Metalloenzyme, LuxS/M16 peptidase-like"/>
    <property type="match status" value="2"/>
</dbReference>
<dbReference type="NCBIfam" id="NF047421">
    <property type="entry name" value="YfmH_fam"/>
    <property type="match status" value="1"/>
</dbReference>
<dbReference type="EMBL" id="JACSQY010000001">
    <property type="protein sequence ID" value="MBD7907068.1"/>
    <property type="molecule type" value="Genomic_DNA"/>
</dbReference>
<protein>
    <submittedName>
        <fullName evidence="3">Insulinase family protein</fullName>
    </submittedName>
</protein>